<dbReference type="GO" id="GO:0005886">
    <property type="term" value="C:plasma membrane"/>
    <property type="evidence" value="ECO:0007669"/>
    <property type="project" value="UniProtKB-SubCell"/>
</dbReference>
<dbReference type="OrthoDB" id="2355635at2"/>
<dbReference type="PANTHER" id="PTHR40035">
    <property type="entry name" value="ATP SYNTHASE PROTEIN I"/>
    <property type="match status" value="1"/>
</dbReference>
<evidence type="ECO:0000256" key="2">
    <source>
        <dbReference type="ARBA" id="ARBA00022475"/>
    </source>
</evidence>
<proteinExistence type="predicted"/>
<dbReference type="InterPro" id="IPR039072">
    <property type="entry name" value="ATP_synth_I_Bacilli"/>
</dbReference>
<dbReference type="InterPro" id="IPR005598">
    <property type="entry name" value="ATP_synth_I"/>
</dbReference>
<keyword evidence="3 6" id="KW-0812">Transmembrane</keyword>
<feature type="transmembrane region" description="Helical" evidence="6">
    <location>
        <begin position="73"/>
        <end position="92"/>
    </location>
</feature>
<dbReference type="SUPFAM" id="SSF103473">
    <property type="entry name" value="MFS general substrate transporter"/>
    <property type="match status" value="1"/>
</dbReference>
<evidence type="ECO:0000313" key="8">
    <source>
        <dbReference type="EMBL" id="SEN33702.1"/>
    </source>
</evidence>
<dbReference type="Pfam" id="PF03899">
    <property type="entry name" value="ATP-synt_I"/>
    <property type="match status" value="1"/>
</dbReference>
<keyword evidence="2" id="KW-1003">Cell membrane</keyword>
<reference evidence="7 9" key="1">
    <citation type="submission" date="2014-07" db="EMBL/GenBank/DDBJ databases">
        <title>Complete genome sequence of a moderately halophilic bacterium Terribacillus aidingensis MP602, isolated from Cryptomeria fortunei in Tianmu mountain in China.</title>
        <authorList>
            <person name="Wang Y."/>
            <person name="Lu P."/>
            <person name="Zhang L."/>
        </authorList>
    </citation>
    <scope>NUCLEOTIDE SEQUENCE [LARGE SCALE GENOMIC DNA]</scope>
    <source>
        <strain evidence="7 9">MP602</strain>
    </source>
</reference>
<feature type="transmembrane region" description="Helical" evidence="6">
    <location>
        <begin position="12"/>
        <end position="29"/>
    </location>
</feature>
<evidence type="ECO:0000313" key="7">
    <source>
        <dbReference type="EMBL" id="AIF67864.1"/>
    </source>
</evidence>
<evidence type="ECO:0000256" key="3">
    <source>
        <dbReference type="ARBA" id="ARBA00022692"/>
    </source>
</evidence>
<protein>
    <submittedName>
        <fullName evidence="7">ATP synthase I</fullName>
    </submittedName>
    <submittedName>
        <fullName evidence="8">ATP synthase protein I</fullName>
    </submittedName>
</protein>
<gene>
    <name evidence="7" type="ORF">GZ22_15275</name>
    <name evidence="8" type="ORF">SAMN04489762_1989</name>
</gene>
<reference evidence="8 10" key="2">
    <citation type="submission" date="2016-10" db="EMBL/GenBank/DDBJ databases">
        <authorList>
            <person name="Varghese N."/>
            <person name="Submissions S."/>
        </authorList>
    </citation>
    <scope>NUCLEOTIDE SEQUENCE [LARGE SCALE GENOMIC DNA]</scope>
    <source>
        <strain evidence="8 10">DSM 21619</strain>
    </source>
</reference>
<dbReference type="RefSeq" id="WP_038564067.1">
    <property type="nucleotide sequence ID" value="NZ_CP008876.1"/>
</dbReference>
<keyword evidence="4 6" id="KW-1133">Transmembrane helix</keyword>
<evidence type="ECO:0000313" key="9">
    <source>
        <dbReference type="Proteomes" id="UP000027980"/>
    </source>
</evidence>
<dbReference type="Proteomes" id="UP000027980">
    <property type="component" value="Chromosome"/>
</dbReference>
<dbReference type="HOGENOM" id="CLU_147331_0_0_9"/>
<dbReference type="KEGG" id="tap:GZ22_15275"/>
<organism evidence="7 9">
    <name type="scientific">Terribacillus saccharophilus</name>
    <dbReference type="NCBI Taxonomy" id="361277"/>
    <lineage>
        <taxon>Bacteria</taxon>
        <taxon>Bacillati</taxon>
        <taxon>Bacillota</taxon>
        <taxon>Bacilli</taxon>
        <taxon>Bacillales</taxon>
        <taxon>Bacillaceae</taxon>
        <taxon>Terribacillus</taxon>
    </lineage>
</organism>
<accession>A0A075LNB0</accession>
<feature type="transmembrane region" description="Helical" evidence="6">
    <location>
        <begin position="35"/>
        <end position="53"/>
    </location>
</feature>
<accession>A0AAX2EFX0</accession>
<comment type="subcellular location">
    <subcellularLocation>
        <location evidence="1">Cell membrane</location>
        <topology evidence="1">Multi-pass membrane protein</topology>
    </subcellularLocation>
</comment>
<dbReference type="Proteomes" id="UP000199735">
    <property type="component" value="Unassembled WGS sequence"/>
</dbReference>
<evidence type="ECO:0000256" key="4">
    <source>
        <dbReference type="ARBA" id="ARBA00022989"/>
    </source>
</evidence>
<dbReference type="EMBL" id="CP008876">
    <property type="protein sequence ID" value="AIF67864.1"/>
    <property type="molecule type" value="Genomic_DNA"/>
</dbReference>
<dbReference type="GeneID" id="34223027"/>
<dbReference type="AlphaFoldDB" id="A0A075LNB0"/>
<name>A0A075LNB0_9BACI</name>
<dbReference type="InterPro" id="IPR036259">
    <property type="entry name" value="MFS_trans_sf"/>
</dbReference>
<evidence type="ECO:0000256" key="5">
    <source>
        <dbReference type="ARBA" id="ARBA00023136"/>
    </source>
</evidence>
<dbReference type="PANTHER" id="PTHR40035:SF1">
    <property type="entry name" value="ATP SYNTHASE PROTEIN I"/>
    <property type="match status" value="1"/>
</dbReference>
<dbReference type="EMBL" id="FOCD01000002">
    <property type="protein sequence ID" value="SEN33702.1"/>
    <property type="molecule type" value="Genomic_DNA"/>
</dbReference>
<keyword evidence="5 6" id="KW-0472">Membrane</keyword>
<sequence length="123" mass="13873">MQQTNKMIDARQRKWMFCLLAILILGAAFTHYQRIFLGLLLGSTFSLFMLWSLQSKITKFVDAAAKKQRISGIGTFSRLAAAILAVTIAHRFEEYFHLIGVAVGIATCYIVILIDSLVFKLKD</sequence>
<evidence type="ECO:0000256" key="6">
    <source>
        <dbReference type="SAM" id="Phobius"/>
    </source>
</evidence>
<evidence type="ECO:0000256" key="1">
    <source>
        <dbReference type="ARBA" id="ARBA00004651"/>
    </source>
</evidence>
<evidence type="ECO:0000313" key="10">
    <source>
        <dbReference type="Proteomes" id="UP000199735"/>
    </source>
</evidence>
<feature type="transmembrane region" description="Helical" evidence="6">
    <location>
        <begin position="98"/>
        <end position="119"/>
    </location>
</feature>